<keyword evidence="2" id="KW-0732">Signal</keyword>
<name>A0A6P9ENL0_JUGRE</name>
<dbReference type="InterPro" id="IPR001087">
    <property type="entry name" value="GDSL"/>
</dbReference>
<evidence type="ECO:0000256" key="2">
    <source>
        <dbReference type="ARBA" id="ARBA00022729"/>
    </source>
</evidence>
<dbReference type="GeneID" id="118349269"/>
<gene>
    <name evidence="6" type="primary">LOC118349269</name>
</gene>
<dbReference type="CDD" id="cd01837">
    <property type="entry name" value="SGNH_plant_lipase_like"/>
    <property type="match status" value="1"/>
</dbReference>
<evidence type="ECO:0000313" key="5">
    <source>
        <dbReference type="Proteomes" id="UP000235220"/>
    </source>
</evidence>
<sequence length="465" mass="51193">MAVKIIILPILTLFSIILPLANSIDFHYPIVFNFGDSNSDTGGLAAGLGFRLAPPNGQIYFKTSSGRFCDGRLILDFLSSLALSMATKTCILHVLSLIMFICLPLSKCIHFNFPVVFNFGDSNSDTGELIASGIESLVPPNGESYFQTPSGRYCDGRLIIDFLMDAMDLPFLNAYLDSIGVPSFRKGCNFAAAGSTILPATATSVSPFSFGIQVAQFLRFKARVIELMAKSKKFVKYLPKEEYFDEALYMFDIGQNDLAGAFYSKSFDQVLATIPTILVEFENGIKKLYDQGARNFWIHNTGPLGCLTQNVARFGTDPSKLDELGCVSAHNQAAKLFNIQLHALCIKLQAQYLDANVTFVDIFNIKFNLIANYSRYGFEQPIMACCGYGGPPLNYDSRISCGQTKILNGTSATAKGCSDSTAYVNWDGIHYTEAANQYVSSQILTGKYSDPPFSEKMPFLLKLKF</sequence>
<dbReference type="Gene3D" id="3.40.50.1110">
    <property type="entry name" value="SGNH hydrolase"/>
    <property type="match status" value="2"/>
</dbReference>
<keyword evidence="5" id="KW-1185">Reference proteome</keyword>
<dbReference type="PANTHER" id="PTHR22835">
    <property type="entry name" value="ZINC FINGER FYVE DOMAIN CONTAINING PROTEIN"/>
    <property type="match status" value="1"/>
</dbReference>
<comment type="similarity">
    <text evidence="1">Belongs to the 'GDSL' lipolytic enzyme family.</text>
</comment>
<dbReference type="AlphaFoldDB" id="A0A6P9ENL0"/>
<dbReference type="FunCoup" id="A0A6P9ENL0">
    <property type="interactions" value="97"/>
</dbReference>
<evidence type="ECO:0000256" key="3">
    <source>
        <dbReference type="ARBA" id="ARBA00022801"/>
    </source>
</evidence>
<accession>A0A6P9ENL0</accession>
<dbReference type="GO" id="GO:0016788">
    <property type="term" value="F:hydrolase activity, acting on ester bonds"/>
    <property type="evidence" value="ECO:0007669"/>
    <property type="project" value="InterPro"/>
</dbReference>
<dbReference type="Pfam" id="PF00657">
    <property type="entry name" value="Lipase_GDSL"/>
    <property type="match status" value="1"/>
</dbReference>
<dbReference type="InterPro" id="IPR036514">
    <property type="entry name" value="SGNH_hydro_sf"/>
</dbReference>
<dbReference type="OrthoDB" id="1600564at2759"/>
<evidence type="ECO:0000256" key="1">
    <source>
        <dbReference type="ARBA" id="ARBA00008668"/>
    </source>
</evidence>
<protein>
    <submittedName>
        <fullName evidence="6">GDSL esterase/lipase At1g54790-like isoform X3</fullName>
    </submittedName>
</protein>
<evidence type="ECO:0000313" key="6">
    <source>
        <dbReference type="RefSeq" id="XP_035549169.1"/>
    </source>
</evidence>
<dbReference type="PANTHER" id="PTHR22835:SF536">
    <property type="entry name" value="OS05G0401000 PROTEIN"/>
    <property type="match status" value="1"/>
</dbReference>
<dbReference type="Gramene" id="Jr08_21730_p1">
    <property type="protein sequence ID" value="cds.Jr08_21730_p1"/>
    <property type="gene ID" value="Jr08_21730"/>
</dbReference>
<keyword evidence="3" id="KW-0378">Hydrolase</keyword>
<dbReference type="InterPro" id="IPR035669">
    <property type="entry name" value="SGNH_plant_lipase-like"/>
</dbReference>
<organism evidence="5 6">
    <name type="scientific">Juglans regia</name>
    <name type="common">English walnut</name>
    <dbReference type="NCBI Taxonomy" id="51240"/>
    <lineage>
        <taxon>Eukaryota</taxon>
        <taxon>Viridiplantae</taxon>
        <taxon>Streptophyta</taxon>
        <taxon>Embryophyta</taxon>
        <taxon>Tracheophyta</taxon>
        <taxon>Spermatophyta</taxon>
        <taxon>Magnoliopsida</taxon>
        <taxon>eudicotyledons</taxon>
        <taxon>Gunneridae</taxon>
        <taxon>Pentapetalae</taxon>
        <taxon>rosids</taxon>
        <taxon>fabids</taxon>
        <taxon>Fagales</taxon>
        <taxon>Juglandaceae</taxon>
        <taxon>Juglans</taxon>
    </lineage>
</organism>
<evidence type="ECO:0000256" key="4">
    <source>
        <dbReference type="ARBA" id="ARBA00023180"/>
    </source>
</evidence>
<proteinExistence type="inferred from homology"/>
<dbReference type="Proteomes" id="UP000235220">
    <property type="component" value="Chromosome 8"/>
</dbReference>
<reference evidence="6" key="1">
    <citation type="submission" date="2025-08" db="UniProtKB">
        <authorList>
            <consortium name="RefSeq"/>
        </authorList>
    </citation>
    <scope>IDENTIFICATION</scope>
    <source>
        <tissue evidence="6">Leaves</tissue>
    </source>
</reference>
<dbReference type="RefSeq" id="XP_035549169.1">
    <property type="nucleotide sequence ID" value="XM_035693276.1"/>
</dbReference>
<keyword evidence="4" id="KW-0325">Glycoprotein</keyword>